<proteinExistence type="predicted"/>
<protein>
    <submittedName>
        <fullName evidence="2">Uncharacterized protein</fullName>
    </submittedName>
</protein>
<organism evidence="2 3">
    <name type="scientific">Prymnesium parvum</name>
    <name type="common">Toxic golden alga</name>
    <dbReference type="NCBI Taxonomy" id="97485"/>
    <lineage>
        <taxon>Eukaryota</taxon>
        <taxon>Haptista</taxon>
        <taxon>Haptophyta</taxon>
        <taxon>Prymnesiophyceae</taxon>
        <taxon>Prymnesiales</taxon>
        <taxon>Prymnesiaceae</taxon>
        <taxon>Prymnesium</taxon>
    </lineage>
</organism>
<evidence type="ECO:0000313" key="2">
    <source>
        <dbReference type="EMBL" id="KAL1528211.1"/>
    </source>
</evidence>
<name>A0AB34K5H2_PRYPA</name>
<dbReference type="Proteomes" id="UP001515480">
    <property type="component" value="Unassembled WGS sequence"/>
</dbReference>
<gene>
    <name evidence="2" type="ORF">AB1Y20_009570</name>
</gene>
<feature type="compositionally biased region" description="Basic and acidic residues" evidence="1">
    <location>
        <begin position="273"/>
        <end position="288"/>
    </location>
</feature>
<dbReference type="EMBL" id="JBGBPQ010000002">
    <property type="protein sequence ID" value="KAL1528211.1"/>
    <property type="molecule type" value="Genomic_DNA"/>
</dbReference>
<feature type="region of interest" description="Disordered" evidence="1">
    <location>
        <begin position="263"/>
        <end position="324"/>
    </location>
</feature>
<feature type="compositionally biased region" description="Polar residues" evidence="1">
    <location>
        <begin position="299"/>
        <end position="315"/>
    </location>
</feature>
<keyword evidence="3" id="KW-1185">Reference proteome</keyword>
<evidence type="ECO:0000256" key="1">
    <source>
        <dbReference type="SAM" id="MobiDB-lite"/>
    </source>
</evidence>
<sequence>MEEAATAEGGWVEEMEAEAPAEALAAEKVQERGAALAADLAAEVAARGTGEGVKEEAAKVRAAGMGTEVAARARAVGRGTEEEARARVVGKGTEVAARGTEEDEEDLEVEVTAFDQEPEEGTVAEVLATGMEVAWVVALEAGATEGERAEAGRAGWAARKVGNLVARKAAQRVVQRVALRVGAVAMGTEEKAGAEAVGRGTEEEARARAVGKGTEVAARARAGTEGDEVGLGVEGAAFDQESEEGTVVEVLATGMEVAEVVASEAGTTEGATEGERAARKAETSEVRRKGSPTVMEQVLVSQTGRKAVQQRTVKSGAQKGAHWA</sequence>
<accession>A0AB34K5H2</accession>
<reference evidence="2 3" key="1">
    <citation type="journal article" date="2024" name="Science">
        <title>Giant polyketide synthase enzymes in the biosynthesis of giant marine polyether toxins.</title>
        <authorList>
            <person name="Fallon T.R."/>
            <person name="Shende V.V."/>
            <person name="Wierzbicki I.H."/>
            <person name="Pendleton A.L."/>
            <person name="Watervoot N.F."/>
            <person name="Auber R.P."/>
            <person name="Gonzalez D.J."/>
            <person name="Wisecaver J.H."/>
            <person name="Moore B.S."/>
        </authorList>
    </citation>
    <scope>NUCLEOTIDE SEQUENCE [LARGE SCALE GENOMIC DNA]</scope>
    <source>
        <strain evidence="2 3">12B1</strain>
    </source>
</reference>
<dbReference type="AlphaFoldDB" id="A0AB34K5H2"/>
<evidence type="ECO:0000313" key="3">
    <source>
        <dbReference type="Proteomes" id="UP001515480"/>
    </source>
</evidence>
<comment type="caution">
    <text evidence="2">The sequence shown here is derived from an EMBL/GenBank/DDBJ whole genome shotgun (WGS) entry which is preliminary data.</text>
</comment>